<evidence type="ECO:0000256" key="7">
    <source>
        <dbReference type="SAM" id="MobiDB-lite"/>
    </source>
</evidence>
<evidence type="ECO:0000256" key="3">
    <source>
        <dbReference type="ARBA" id="ARBA00022801"/>
    </source>
</evidence>
<evidence type="ECO:0000256" key="4">
    <source>
        <dbReference type="ARBA" id="ARBA00022825"/>
    </source>
</evidence>
<dbReference type="OrthoDB" id="9813435at2"/>
<evidence type="ECO:0000259" key="8">
    <source>
        <dbReference type="Pfam" id="PF00082"/>
    </source>
</evidence>
<dbReference type="SUPFAM" id="SSF52743">
    <property type="entry name" value="Subtilisin-like"/>
    <property type="match status" value="1"/>
</dbReference>
<dbReference type="GO" id="GO:0004252">
    <property type="term" value="F:serine-type endopeptidase activity"/>
    <property type="evidence" value="ECO:0007669"/>
    <property type="project" value="UniProtKB-UniRule"/>
</dbReference>
<dbReference type="KEGG" id="fgg:FSB75_01040"/>
<dbReference type="AlphaFoldDB" id="A0A5B8UDH8"/>
<dbReference type="InterPro" id="IPR023827">
    <property type="entry name" value="Peptidase_S8_Asp-AS"/>
</dbReference>
<gene>
    <name evidence="9" type="ORF">FSB75_01040</name>
</gene>
<evidence type="ECO:0000256" key="1">
    <source>
        <dbReference type="ARBA" id="ARBA00011073"/>
    </source>
</evidence>
<dbReference type="EMBL" id="CP042433">
    <property type="protein sequence ID" value="QEC54543.1"/>
    <property type="molecule type" value="Genomic_DNA"/>
</dbReference>
<dbReference type="PROSITE" id="PS00136">
    <property type="entry name" value="SUBTILASE_ASP"/>
    <property type="match status" value="1"/>
</dbReference>
<feature type="region of interest" description="Disordered" evidence="7">
    <location>
        <begin position="1"/>
        <end position="22"/>
    </location>
</feature>
<dbReference type="RefSeq" id="WP_146781571.1">
    <property type="nucleotide sequence ID" value="NZ_BAABIO010000006.1"/>
</dbReference>
<feature type="domain" description="Peptidase S8/S53" evidence="8">
    <location>
        <begin position="207"/>
        <end position="447"/>
    </location>
</feature>
<dbReference type="PANTHER" id="PTHR43806:SF11">
    <property type="entry name" value="CEREVISIN-RELATED"/>
    <property type="match status" value="1"/>
</dbReference>
<dbReference type="InterPro" id="IPR036852">
    <property type="entry name" value="Peptidase_S8/S53_dom_sf"/>
</dbReference>
<dbReference type="GO" id="GO:0006508">
    <property type="term" value="P:proteolysis"/>
    <property type="evidence" value="ECO:0007669"/>
    <property type="project" value="UniProtKB-KW"/>
</dbReference>
<protein>
    <submittedName>
        <fullName evidence="9">S8 family serine peptidase</fullName>
    </submittedName>
</protein>
<feature type="active site" description="Charge relay system" evidence="5">
    <location>
        <position position="245"/>
    </location>
</feature>
<reference evidence="9 10" key="1">
    <citation type="journal article" date="2015" name="Int. J. Syst. Evol. Microbiol.">
        <title>Flavisolibacter ginsenosidimutans sp. nov., with ginsenoside-converting activity isolated from soil used for cultivating ginseng.</title>
        <authorList>
            <person name="Zhao Y."/>
            <person name="Liu Q."/>
            <person name="Kang M.S."/>
            <person name="Jin F."/>
            <person name="Yu H."/>
            <person name="Im W.T."/>
        </authorList>
    </citation>
    <scope>NUCLEOTIDE SEQUENCE [LARGE SCALE GENOMIC DNA]</scope>
    <source>
        <strain evidence="9 10">Gsoil 636</strain>
    </source>
</reference>
<feature type="active site" description="Charge relay system" evidence="5">
    <location>
        <position position="401"/>
    </location>
</feature>
<dbReference type="InterPro" id="IPR015500">
    <property type="entry name" value="Peptidase_S8_subtilisin-rel"/>
</dbReference>
<dbReference type="PANTHER" id="PTHR43806">
    <property type="entry name" value="PEPTIDASE S8"/>
    <property type="match status" value="1"/>
</dbReference>
<dbReference type="Proteomes" id="UP000321204">
    <property type="component" value="Chromosome"/>
</dbReference>
<evidence type="ECO:0000313" key="9">
    <source>
        <dbReference type="EMBL" id="QEC54543.1"/>
    </source>
</evidence>
<dbReference type="PROSITE" id="PS00138">
    <property type="entry name" value="SUBTILASE_SER"/>
    <property type="match status" value="1"/>
</dbReference>
<name>A0A5B8UDH8_9BACT</name>
<comment type="similarity">
    <text evidence="1 5 6">Belongs to the peptidase S8 family.</text>
</comment>
<feature type="active site" description="Charge relay system" evidence="5">
    <location>
        <position position="214"/>
    </location>
</feature>
<evidence type="ECO:0000256" key="2">
    <source>
        <dbReference type="ARBA" id="ARBA00022670"/>
    </source>
</evidence>
<dbReference type="InterPro" id="IPR023828">
    <property type="entry name" value="Peptidase_S8_Ser-AS"/>
</dbReference>
<dbReference type="InterPro" id="IPR050131">
    <property type="entry name" value="Peptidase_S8_subtilisin-like"/>
</dbReference>
<keyword evidence="4 5" id="KW-0720">Serine protease</keyword>
<feature type="compositionally biased region" description="Polar residues" evidence="7">
    <location>
        <begin position="7"/>
        <end position="22"/>
    </location>
</feature>
<evidence type="ECO:0000256" key="6">
    <source>
        <dbReference type="RuleBase" id="RU003355"/>
    </source>
</evidence>
<proteinExistence type="inferred from homology"/>
<dbReference type="Gene3D" id="3.40.50.200">
    <property type="entry name" value="Peptidase S8/S53 domain"/>
    <property type="match status" value="1"/>
</dbReference>
<keyword evidence="2 5" id="KW-0645">Protease</keyword>
<keyword evidence="10" id="KW-1185">Reference proteome</keyword>
<dbReference type="PROSITE" id="PS51892">
    <property type="entry name" value="SUBTILASE"/>
    <property type="match status" value="1"/>
</dbReference>
<accession>A0A5B8UDH8</accession>
<dbReference type="Pfam" id="PF00082">
    <property type="entry name" value="Peptidase_S8"/>
    <property type="match status" value="1"/>
</dbReference>
<evidence type="ECO:0000313" key="10">
    <source>
        <dbReference type="Proteomes" id="UP000321204"/>
    </source>
</evidence>
<sequence>MAKKKASPNTNPKNNGATATSASVEQLLTTALERGSDTLETGRYIVTFKEGAGEAALDSFSSEHGLRVADARDFKDQAAVLEAADDADVFHFPEIGAALISGGAAQSRSLTAQAELTTDSPYETIEPEYFAFSDQVTREFMRTYGTKTEKTSGDFLRGFLQAAEMIAREFGFDQEGAIEEGVEAEVVGATWGLNVCKVPPSVRSGLGIRVAVLDTGFALNHPDFIGRPIASATFVGQPVQDLNGHGTHTAGTACGPKAPAGTTPRYGIGYRASMFIGKVLQNNGSGTTATVLAGMNWAIANRCPVISMSLGAQTGVQAAYTAAGQSALNNGLLMIAAAGNAAAPTGAPANSPTIMSVAALDQNLRPASFSDFGKIEIAGPGVDVFSSWYMPVRYKIISGTSMATPHVSGCAALWAETSPNLRALNLWKKLQATAKHLPYPATRVGAGLVQAP</sequence>
<dbReference type="PRINTS" id="PR00723">
    <property type="entry name" value="SUBTILISIN"/>
</dbReference>
<keyword evidence="3 5" id="KW-0378">Hydrolase</keyword>
<organism evidence="9 10">
    <name type="scientific">Flavisolibacter ginsenosidimutans</name>
    <dbReference type="NCBI Taxonomy" id="661481"/>
    <lineage>
        <taxon>Bacteria</taxon>
        <taxon>Pseudomonadati</taxon>
        <taxon>Bacteroidota</taxon>
        <taxon>Chitinophagia</taxon>
        <taxon>Chitinophagales</taxon>
        <taxon>Chitinophagaceae</taxon>
        <taxon>Flavisolibacter</taxon>
    </lineage>
</organism>
<evidence type="ECO:0000256" key="5">
    <source>
        <dbReference type="PROSITE-ProRule" id="PRU01240"/>
    </source>
</evidence>
<dbReference type="InterPro" id="IPR000209">
    <property type="entry name" value="Peptidase_S8/S53_dom"/>
</dbReference>